<organism evidence="2 3">
    <name type="scientific">Parelaphostrongylus tenuis</name>
    <name type="common">Meningeal worm</name>
    <dbReference type="NCBI Taxonomy" id="148309"/>
    <lineage>
        <taxon>Eukaryota</taxon>
        <taxon>Metazoa</taxon>
        <taxon>Ecdysozoa</taxon>
        <taxon>Nematoda</taxon>
        <taxon>Chromadorea</taxon>
        <taxon>Rhabditida</taxon>
        <taxon>Rhabditina</taxon>
        <taxon>Rhabditomorpha</taxon>
        <taxon>Strongyloidea</taxon>
        <taxon>Metastrongylidae</taxon>
        <taxon>Parelaphostrongylus</taxon>
    </lineage>
</organism>
<evidence type="ECO:0000313" key="3">
    <source>
        <dbReference type="Proteomes" id="UP001196413"/>
    </source>
</evidence>
<feature type="compositionally biased region" description="Basic and acidic residues" evidence="1">
    <location>
        <begin position="59"/>
        <end position="68"/>
    </location>
</feature>
<sequence>MVGSSLDGEEKGEKMHNGTSKRSNTPTDDSESVNTQKIKSSNDTGAVVSEKRRPGRPPGKREKSKSDGKWSSCSTQNGGRFTLPLTVPDSWPTVTNMEEIMKEISEIYGNVKEEKRGEFHSQIKAFVFALLWEDGSFATS</sequence>
<feature type="compositionally biased region" description="Polar residues" evidence="1">
    <location>
        <begin position="17"/>
        <end position="44"/>
    </location>
</feature>
<reference evidence="2" key="1">
    <citation type="submission" date="2021-06" db="EMBL/GenBank/DDBJ databases">
        <title>Parelaphostrongylus tenuis whole genome reference sequence.</title>
        <authorList>
            <person name="Garwood T.J."/>
            <person name="Larsen P.A."/>
            <person name="Fountain-Jones N.M."/>
            <person name="Garbe J.R."/>
            <person name="Macchietto M.G."/>
            <person name="Kania S.A."/>
            <person name="Gerhold R.W."/>
            <person name="Richards J.E."/>
            <person name="Wolf T.M."/>
        </authorList>
    </citation>
    <scope>NUCLEOTIDE SEQUENCE</scope>
    <source>
        <strain evidence="2">MNPRO001-30</strain>
        <tissue evidence="2">Meninges</tissue>
    </source>
</reference>
<keyword evidence="3" id="KW-1185">Reference proteome</keyword>
<protein>
    <submittedName>
        <fullName evidence="2">Uncharacterized protein</fullName>
    </submittedName>
</protein>
<gene>
    <name evidence="2" type="ORF">KIN20_020634</name>
</gene>
<evidence type="ECO:0000256" key="1">
    <source>
        <dbReference type="SAM" id="MobiDB-lite"/>
    </source>
</evidence>
<dbReference type="AlphaFoldDB" id="A0AAD5N9Z4"/>
<evidence type="ECO:0000313" key="2">
    <source>
        <dbReference type="EMBL" id="KAJ1361394.1"/>
    </source>
</evidence>
<dbReference type="Proteomes" id="UP001196413">
    <property type="component" value="Unassembled WGS sequence"/>
</dbReference>
<proteinExistence type="predicted"/>
<comment type="caution">
    <text evidence="2">The sequence shown here is derived from an EMBL/GenBank/DDBJ whole genome shotgun (WGS) entry which is preliminary data.</text>
</comment>
<feature type="compositionally biased region" description="Polar residues" evidence="1">
    <location>
        <begin position="69"/>
        <end position="79"/>
    </location>
</feature>
<name>A0AAD5N9Z4_PARTN</name>
<feature type="region of interest" description="Disordered" evidence="1">
    <location>
        <begin position="1"/>
        <end position="85"/>
    </location>
</feature>
<dbReference type="EMBL" id="JAHQIW010004197">
    <property type="protein sequence ID" value="KAJ1361394.1"/>
    <property type="molecule type" value="Genomic_DNA"/>
</dbReference>
<accession>A0AAD5N9Z4</accession>